<evidence type="ECO:0000313" key="4">
    <source>
        <dbReference type="Proteomes" id="UP000298681"/>
    </source>
</evidence>
<gene>
    <name evidence="3" type="ORF">E4582_10510</name>
</gene>
<comment type="caution">
    <text evidence="3">The sequence shown here is derived from an EMBL/GenBank/DDBJ whole genome shotgun (WGS) entry which is preliminary data.</text>
</comment>
<sequence>MTGTRPYRLLALAAAIACATTLGACKRDQPATATPPASAPAPADPVAQPANPVTAQPTQAAMVSEVVLGTAATGNERVAEPKTSFARSDRTIVASVVTRADTPTATDVRARWTFQDGQLVDETSQRLELSGPGVTNFRINNQEDWPAGTYTVEISMDGNVVQSQQFTVQ</sequence>
<feature type="chain" id="PRO_5021466435" description="PKD domain-containing protein" evidence="2">
    <location>
        <begin position="25"/>
        <end position="169"/>
    </location>
</feature>
<evidence type="ECO:0008006" key="5">
    <source>
        <dbReference type="Google" id="ProtNLM"/>
    </source>
</evidence>
<name>A0A4Z1RM13_9GAMM</name>
<proteinExistence type="predicted"/>
<accession>A0A4Z1RM13</accession>
<dbReference type="PROSITE" id="PS51257">
    <property type="entry name" value="PROKAR_LIPOPROTEIN"/>
    <property type="match status" value="1"/>
</dbReference>
<dbReference type="Proteomes" id="UP000298681">
    <property type="component" value="Unassembled WGS sequence"/>
</dbReference>
<protein>
    <recommendedName>
        <fullName evidence="5">PKD domain-containing protein</fullName>
    </recommendedName>
</protein>
<dbReference type="RefSeq" id="WP_134674504.1">
    <property type="nucleotide sequence ID" value="NZ_SPUH01000001.1"/>
</dbReference>
<keyword evidence="4" id="KW-1185">Reference proteome</keyword>
<evidence type="ECO:0000256" key="1">
    <source>
        <dbReference type="SAM" id="MobiDB-lite"/>
    </source>
</evidence>
<evidence type="ECO:0000256" key="2">
    <source>
        <dbReference type="SAM" id="SignalP"/>
    </source>
</evidence>
<dbReference type="EMBL" id="SPUH01000001">
    <property type="protein sequence ID" value="TKS55149.1"/>
    <property type="molecule type" value="Genomic_DNA"/>
</dbReference>
<dbReference type="AlphaFoldDB" id="A0A4Z1RM13"/>
<keyword evidence="2" id="KW-0732">Signal</keyword>
<organism evidence="3 4">
    <name type="scientific">Luteimonas yindakuii</name>
    <dbReference type="NCBI Taxonomy" id="2565782"/>
    <lineage>
        <taxon>Bacteria</taxon>
        <taxon>Pseudomonadati</taxon>
        <taxon>Pseudomonadota</taxon>
        <taxon>Gammaproteobacteria</taxon>
        <taxon>Lysobacterales</taxon>
        <taxon>Lysobacteraceae</taxon>
        <taxon>Luteimonas</taxon>
    </lineage>
</organism>
<feature type="compositionally biased region" description="Low complexity" evidence="1">
    <location>
        <begin position="27"/>
        <end position="36"/>
    </location>
</feature>
<evidence type="ECO:0000313" key="3">
    <source>
        <dbReference type="EMBL" id="TKS55149.1"/>
    </source>
</evidence>
<feature type="signal peptide" evidence="2">
    <location>
        <begin position="1"/>
        <end position="24"/>
    </location>
</feature>
<reference evidence="3 4" key="1">
    <citation type="submission" date="2019-01" db="EMBL/GenBank/DDBJ databases">
        <authorList>
            <person name="Zhang S."/>
        </authorList>
    </citation>
    <scope>NUCLEOTIDE SEQUENCE [LARGE SCALE GENOMIC DNA]</scope>
    <source>
        <strain evidence="3 4">1626</strain>
    </source>
</reference>
<feature type="region of interest" description="Disordered" evidence="1">
    <location>
        <begin position="27"/>
        <end position="58"/>
    </location>
</feature>
<feature type="compositionally biased region" description="Low complexity" evidence="1">
    <location>
        <begin position="44"/>
        <end position="53"/>
    </location>
</feature>